<proteinExistence type="predicted"/>
<accession>A0ACC3MUJ5</accession>
<reference evidence="1" key="1">
    <citation type="submission" date="2023-07" db="EMBL/GenBank/DDBJ databases">
        <title>Black Yeasts Isolated from many extreme environments.</title>
        <authorList>
            <person name="Coleine C."/>
            <person name="Stajich J.E."/>
            <person name="Selbmann L."/>
        </authorList>
    </citation>
    <scope>NUCLEOTIDE SEQUENCE</scope>
    <source>
        <strain evidence="1">CCFEE 5714</strain>
    </source>
</reference>
<protein>
    <submittedName>
        <fullName evidence="1">Uncharacterized protein</fullName>
    </submittedName>
</protein>
<evidence type="ECO:0000313" key="1">
    <source>
        <dbReference type="EMBL" id="KAK3703660.1"/>
    </source>
</evidence>
<sequence length="283" mass="30900">MLGKKQVLRRQFKFSTMLGFASTVMVAWEFVLLVIPFTLKDGGTPGVFWGLLICPCVMTPVYASLAEVASMSPTAGGQYHWVSELAPPKFQKGLSYSVGWLIAMGWQTFLCGVSYCTAGLILGLAVLNSDGAYQIQSWHTTLLTIAIVTFCTLFNIFLTVRLPLTEAIVLILHIVGVFVVIIPLWVTAPRGNTYDTIFKWEDNAGWGNVRLASTIGIKPTAKSMAMLSSMRVLVDWSSPPSTSQHILNIISAIRTPMPSPATGMDSKHPLISSVCRINVRASL</sequence>
<gene>
    <name evidence="1" type="ORF">LTR37_014356</name>
</gene>
<dbReference type="Proteomes" id="UP001281147">
    <property type="component" value="Unassembled WGS sequence"/>
</dbReference>
<evidence type="ECO:0000313" key="2">
    <source>
        <dbReference type="Proteomes" id="UP001281147"/>
    </source>
</evidence>
<organism evidence="1 2">
    <name type="scientific">Vermiconidia calcicola</name>
    <dbReference type="NCBI Taxonomy" id="1690605"/>
    <lineage>
        <taxon>Eukaryota</taxon>
        <taxon>Fungi</taxon>
        <taxon>Dikarya</taxon>
        <taxon>Ascomycota</taxon>
        <taxon>Pezizomycotina</taxon>
        <taxon>Dothideomycetes</taxon>
        <taxon>Dothideomycetidae</taxon>
        <taxon>Mycosphaerellales</taxon>
        <taxon>Extremaceae</taxon>
        <taxon>Vermiconidia</taxon>
    </lineage>
</organism>
<comment type="caution">
    <text evidence="1">The sequence shown here is derived from an EMBL/GenBank/DDBJ whole genome shotgun (WGS) entry which is preliminary data.</text>
</comment>
<name>A0ACC3MUJ5_9PEZI</name>
<keyword evidence="2" id="KW-1185">Reference proteome</keyword>
<dbReference type="EMBL" id="JAUTXU010000149">
    <property type="protein sequence ID" value="KAK3703660.1"/>
    <property type="molecule type" value="Genomic_DNA"/>
</dbReference>